<dbReference type="EMBL" id="VFMM01000002">
    <property type="protein sequence ID" value="TQJ11507.1"/>
    <property type="molecule type" value="Genomic_DNA"/>
</dbReference>
<sequence>MPKMKLGAVAYALLAVGWLVSAVLTLRGYGSYAAADQWYRNAVAAVFLLTGVLFGVGAVTRRGLVSDVGPRICRQGWIAVIGLVAVAFVVSLFGESEWGAPFPTVTAVFIPPWIKRLQENYYEGRAEAERELNPEGPAGGQSPTV</sequence>
<keyword evidence="1" id="KW-1133">Transmembrane helix</keyword>
<keyword evidence="1" id="KW-0812">Transmembrane</keyword>
<proteinExistence type="predicted"/>
<dbReference type="Proteomes" id="UP000316298">
    <property type="component" value="Unassembled WGS sequence"/>
</dbReference>
<protein>
    <submittedName>
        <fullName evidence="2">Uncharacterized protein</fullName>
    </submittedName>
</protein>
<comment type="caution">
    <text evidence="2">The sequence shown here is derived from an EMBL/GenBank/DDBJ whole genome shotgun (WGS) entry which is preliminary data.</text>
</comment>
<keyword evidence="1" id="KW-0472">Membrane</keyword>
<dbReference type="RefSeq" id="WP_141858455.1">
    <property type="nucleotide sequence ID" value="NZ_BAAAKA010000030.1"/>
</dbReference>
<evidence type="ECO:0000313" key="2">
    <source>
        <dbReference type="EMBL" id="TQJ11507.1"/>
    </source>
</evidence>
<feature type="transmembrane region" description="Helical" evidence="1">
    <location>
        <begin position="38"/>
        <end position="60"/>
    </location>
</feature>
<dbReference type="OrthoDB" id="3829963at2"/>
<keyword evidence="3" id="KW-1185">Reference proteome</keyword>
<evidence type="ECO:0000256" key="1">
    <source>
        <dbReference type="SAM" id="Phobius"/>
    </source>
</evidence>
<accession>A0A542E862</accession>
<organism evidence="2 3">
    <name type="scientific">Kribbella jejuensis</name>
    <dbReference type="NCBI Taxonomy" id="236068"/>
    <lineage>
        <taxon>Bacteria</taxon>
        <taxon>Bacillati</taxon>
        <taxon>Actinomycetota</taxon>
        <taxon>Actinomycetes</taxon>
        <taxon>Propionibacteriales</taxon>
        <taxon>Kribbellaceae</taxon>
        <taxon>Kribbella</taxon>
    </lineage>
</organism>
<name>A0A542E862_9ACTN</name>
<dbReference type="AlphaFoldDB" id="A0A542E862"/>
<evidence type="ECO:0000313" key="3">
    <source>
        <dbReference type="Proteomes" id="UP000316298"/>
    </source>
</evidence>
<feature type="transmembrane region" description="Helical" evidence="1">
    <location>
        <begin position="72"/>
        <end position="93"/>
    </location>
</feature>
<reference evidence="2 3" key="1">
    <citation type="submission" date="2019-06" db="EMBL/GenBank/DDBJ databases">
        <title>Sequencing the genomes of 1000 actinobacteria strains.</title>
        <authorList>
            <person name="Klenk H.-P."/>
        </authorList>
    </citation>
    <scope>NUCLEOTIDE SEQUENCE [LARGE SCALE GENOMIC DNA]</scope>
    <source>
        <strain evidence="2 3">DSM 17305</strain>
    </source>
</reference>
<gene>
    <name evidence="2" type="ORF">FB475_4424</name>
</gene>